<feature type="region of interest" description="Disordered" evidence="6">
    <location>
        <begin position="500"/>
        <end position="542"/>
    </location>
</feature>
<feature type="transmembrane region" description="Helical" evidence="7">
    <location>
        <begin position="696"/>
        <end position="725"/>
    </location>
</feature>
<feature type="compositionally biased region" description="Low complexity" evidence="6">
    <location>
        <begin position="513"/>
        <end position="524"/>
    </location>
</feature>
<dbReference type="GeneID" id="17359574"/>
<feature type="region of interest" description="Disordered" evidence="6">
    <location>
        <begin position="574"/>
        <end position="645"/>
    </location>
</feature>
<gene>
    <name evidence="9" type="ORF">CHLNCDRAFT_49669</name>
</gene>
<dbReference type="InterPro" id="IPR013057">
    <property type="entry name" value="AA_transpt_TM"/>
</dbReference>
<feature type="transmembrane region" description="Helical" evidence="7">
    <location>
        <begin position="340"/>
        <end position="357"/>
    </location>
</feature>
<feature type="transmembrane region" description="Helical" evidence="7">
    <location>
        <begin position="298"/>
        <end position="319"/>
    </location>
</feature>
<proteinExistence type="predicted"/>
<feature type="transmembrane region" description="Helical" evidence="7">
    <location>
        <begin position="55"/>
        <end position="76"/>
    </location>
</feature>
<comment type="subcellular location">
    <subcellularLocation>
        <location evidence="1">Membrane</location>
        <topology evidence="1">Multi-pass membrane protein</topology>
    </subcellularLocation>
</comment>
<keyword evidence="2 7" id="KW-0812">Transmembrane</keyword>
<dbReference type="RefSeq" id="XP_005852246.1">
    <property type="nucleotide sequence ID" value="XM_005852184.1"/>
</dbReference>
<evidence type="ECO:0000259" key="8">
    <source>
        <dbReference type="Pfam" id="PF01490"/>
    </source>
</evidence>
<evidence type="ECO:0000256" key="7">
    <source>
        <dbReference type="SAM" id="Phobius"/>
    </source>
</evidence>
<evidence type="ECO:0000256" key="3">
    <source>
        <dbReference type="ARBA" id="ARBA00022970"/>
    </source>
</evidence>
<dbReference type="PANTHER" id="PTHR22950:SF702">
    <property type="entry name" value="AMINO ACID TRANSPORTER PROTEIN"/>
    <property type="match status" value="1"/>
</dbReference>
<dbReference type="InParanoid" id="E1Z3C5"/>
<feature type="transmembrane region" description="Helical" evidence="7">
    <location>
        <begin position="174"/>
        <end position="200"/>
    </location>
</feature>
<evidence type="ECO:0000256" key="5">
    <source>
        <dbReference type="ARBA" id="ARBA00023136"/>
    </source>
</evidence>
<feature type="transmembrane region" description="Helical" evidence="7">
    <location>
        <begin position="140"/>
        <end position="162"/>
    </location>
</feature>
<dbReference type="PANTHER" id="PTHR22950">
    <property type="entry name" value="AMINO ACID TRANSPORTER"/>
    <property type="match status" value="1"/>
</dbReference>
<feature type="compositionally biased region" description="Low complexity" evidence="6">
    <location>
        <begin position="582"/>
        <end position="591"/>
    </location>
</feature>
<accession>E1Z3C5</accession>
<dbReference type="EMBL" id="GL433835">
    <property type="protein sequence ID" value="EFN60144.1"/>
    <property type="molecule type" value="Genomic_DNA"/>
</dbReference>
<dbReference type="Pfam" id="PF01490">
    <property type="entry name" value="Aa_trans"/>
    <property type="match status" value="1"/>
</dbReference>
<dbReference type="GO" id="GO:0016020">
    <property type="term" value="C:membrane"/>
    <property type="evidence" value="ECO:0007669"/>
    <property type="project" value="UniProtKB-SubCell"/>
</dbReference>
<evidence type="ECO:0000256" key="2">
    <source>
        <dbReference type="ARBA" id="ARBA00022692"/>
    </source>
</evidence>
<dbReference type="KEGG" id="cvr:CHLNCDRAFT_49669"/>
<protein>
    <recommendedName>
        <fullName evidence="8">Amino acid transporter transmembrane domain-containing protein</fullName>
    </recommendedName>
</protein>
<feature type="compositionally biased region" description="Gly residues" evidence="6">
    <location>
        <begin position="441"/>
        <end position="451"/>
    </location>
</feature>
<evidence type="ECO:0000256" key="6">
    <source>
        <dbReference type="SAM" id="MobiDB-lite"/>
    </source>
</evidence>
<feature type="transmembrane region" description="Helical" evidence="7">
    <location>
        <begin position="250"/>
        <end position="278"/>
    </location>
</feature>
<keyword evidence="5 7" id="KW-0472">Membrane</keyword>
<keyword evidence="4 7" id="KW-1133">Transmembrane helix</keyword>
<sequence length="726" mass="74908">MPGSPHVTVIEEGGGGRRPESARHALASASITLTLAILGSSVLPIPYAFSRLGVLPGLAIMLVVAASNSLSGTLLLRCASSLDKGTFESLAETVGGPTWKLVTEVCLVLLLWGNLTGDFCLLADMGTIATQELFPGGPPAWLVAGNGRLLMAALALLVVFPLSCLRHLRQLDKAGLAGVGFVAVVAAIFVRCAVGDGLPAVASGELPLWRPAVTANLPEAVGVLSFAFYLTPMLLPLLREMPAGKLGVDLTCRAVQIVTVGVAYLTYAVIGFFAAARYGLRTEGDVLVNQWLPGRWDGVLGAFMTVYLSVCMAPMAITLRCQLENLLLEEDAAMPRGRQVALTGACLLSSLLLALAFPTSAEKMFAGKRPGSRLCEAVTGATAVCAVCYVLPVAIHLKLYLRGSGWWRGAGAGVAGKGRGAPWLARRRSFSFDHRAPPGGPLAGGGPGGGSNDRLDPRWLLAADYQAGSAALPRMQATSSSRVAAAFAAHLGDAAAAGQVPPLGLGRQGGAAEGPQQQQQQGAEWGEEEEEGEGQERRSRADLLSGHKWTDLSLNRWLRGQSYDSVGGMSGYPDSLPATPLSPGASSSRACGRGGGRDSMDSLNGGGDQLDGWDPLGSDEEQQQQQQQQTPPWSPEAAPLLPSPGVARDAMPLLPAVPEAASLAGADFGRPGGGGGGGGYPCLADAGSGRDAVLPLLWHVVLPLGVLLLGVASSISALCLAVAALV</sequence>
<evidence type="ECO:0000256" key="4">
    <source>
        <dbReference type="ARBA" id="ARBA00022989"/>
    </source>
</evidence>
<evidence type="ECO:0000256" key="1">
    <source>
        <dbReference type="ARBA" id="ARBA00004141"/>
    </source>
</evidence>
<organism evidence="10">
    <name type="scientific">Chlorella variabilis</name>
    <name type="common">Green alga</name>
    <dbReference type="NCBI Taxonomy" id="554065"/>
    <lineage>
        <taxon>Eukaryota</taxon>
        <taxon>Viridiplantae</taxon>
        <taxon>Chlorophyta</taxon>
        <taxon>core chlorophytes</taxon>
        <taxon>Trebouxiophyceae</taxon>
        <taxon>Chlorellales</taxon>
        <taxon>Chlorellaceae</taxon>
        <taxon>Chlorella clade</taxon>
        <taxon>Chlorella</taxon>
    </lineage>
</organism>
<keyword evidence="10" id="KW-1185">Reference proteome</keyword>
<dbReference type="Proteomes" id="UP000008141">
    <property type="component" value="Unassembled WGS sequence"/>
</dbReference>
<dbReference type="eggNOG" id="KOG1305">
    <property type="taxonomic scope" value="Eukaryota"/>
</dbReference>
<feature type="domain" description="Amino acid transporter transmembrane" evidence="8">
    <location>
        <begin position="28"/>
        <end position="407"/>
    </location>
</feature>
<feature type="transmembrane region" description="Helical" evidence="7">
    <location>
        <begin position="377"/>
        <end position="401"/>
    </location>
</feature>
<feature type="transmembrane region" description="Helical" evidence="7">
    <location>
        <begin position="25"/>
        <end position="49"/>
    </location>
</feature>
<keyword evidence="3" id="KW-0813">Transport</keyword>
<dbReference type="OrthoDB" id="513400at2759"/>
<reference evidence="9 10" key="1">
    <citation type="journal article" date="2010" name="Plant Cell">
        <title>The Chlorella variabilis NC64A genome reveals adaptation to photosymbiosis, coevolution with viruses, and cryptic sex.</title>
        <authorList>
            <person name="Blanc G."/>
            <person name="Duncan G."/>
            <person name="Agarkova I."/>
            <person name="Borodovsky M."/>
            <person name="Gurnon J."/>
            <person name="Kuo A."/>
            <person name="Lindquist E."/>
            <person name="Lucas S."/>
            <person name="Pangilinan J."/>
            <person name="Polle J."/>
            <person name="Salamov A."/>
            <person name="Terry A."/>
            <person name="Yamada T."/>
            <person name="Dunigan D.D."/>
            <person name="Grigoriev I.V."/>
            <person name="Claverie J.M."/>
            <person name="Van Etten J.L."/>
        </authorList>
    </citation>
    <scope>NUCLEOTIDE SEQUENCE [LARGE SCALE GENOMIC DNA]</scope>
    <source>
        <strain evidence="9 10">NC64A</strain>
    </source>
</reference>
<keyword evidence="3" id="KW-0029">Amino-acid transport</keyword>
<dbReference type="GO" id="GO:0015179">
    <property type="term" value="F:L-amino acid transmembrane transporter activity"/>
    <property type="evidence" value="ECO:0007669"/>
    <property type="project" value="TreeGrafter"/>
</dbReference>
<evidence type="ECO:0000313" key="10">
    <source>
        <dbReference type="Proteomes" id="UP000008141"/>
    </source>
</evidence>
<name>E1Z3C5_CHLVA</name>
<evidence type="ECO:0000313" key="9">
    <source>
        <dbReference type="EMBL" id="EFN60144.1"/>
    </source>
</evidence>
<dbReference type="AlphaFoldDB" id="E1Z3C5"/>
<feature type="region of interest" description="Disordered" evidence="6">
    <location>
        <begin position="434"/>
        <end position="455"/>
    </location>
</feature>